<evidence type="ECO:0000313" key="3">
    <source>
        <dbReference type="EMBL" id="KAJ5358087.1"/>
    </source>
</evidence>
<comment type="caution">
    <text evidence="3">The sequence shown here is derived from an EMBL/GenBank/DDBJ whole genome shotgun (WGS) entry which is preliminary data.</text>
</comment>
<dbReference type="AlphaFoldDB" id="A0A9W9RD49"/>
<dbReference type="EMBL" id="JAPZBR010000003">
    <property type="protein sequence ID" value="KAJ5358087.1"/>
    <property type="molecule type" value="Genomic_DNA"/>
</dbReference>
<gene>
    <name evidence="3" type="ORF">N7541_005245</name>
</gene>
<sequence length="340" mass="37042">MACITRGQRALPTNLQYLNRNHQLSILRHLSTTPNRRSQPPPPPTTVTIPSKSDLNAPISTLPIDLITPAPASPTATLADKLKRYVEFGRTYLTFYKTGLKNVYRNYRASLPLRSQLGLPAYIPVSPPRNSKPSAQSQYAELGLGRGQFQLVRRSARDVRRMIPFTLILIICGEFTPLIIPIFGSAITPATCRVPSQVEKERVALSARKIAALRAGGVSSADALGALTRYADGGWVAGADAAEVLRACAVFGLVKSHEKTGGALLCGLIYRPRLARYVQYLEIDDGMIRAGGVAGMNATEVRIAVEERGGVDVSAGLDRGRAEKVERQWLEKWLAARKSV</sequence>
<evidence type="ECO:0000256" key="1">
    <source>
        <dbReference type="SAM" id="MobiDB-lite"/>
    </source>
</evidence>
<name>A0A9W9RD49_PENBR</name>
<reference evidence="3" key="2">
    <citation type="journal article" date="2023" name="IMA Fungus">
        <title>Comparative genomic study of the Penicillium genus elucidates a diverse pangenome and 15 lateral gene transfer events.</title>
        <authorList>
            <person name="Petersen C."/>
            <person name="Sorensen T."/>
            <person name="Nielsen M.R."/>
            <person name="Sondergaard T.E."/>
            <person name="Sorensen J.L."/>
            <person name="Fitzpatrick D.A."/>
            <person name="Frisvad J.C."/>
            <person name="Nielsen K.L."/>
        </authorList>
    </citation>
    <scope>NUCLEOTIDE SEQUENCE</scope>
    <source>
        <strain evidence="3">IBT 35675</strain>
    </source>
</reference>
<keyword evidence="2" id="KW-0472">Membrane</keyword>
<evidence type="ECO:0000313" key="4">
    <source>
        <dbReference type="Proteomes" id="UP001148299"/>
    </source>
</evidence>
<keyword evidence="2" id="KW-1133">Transmembrane helix</keyword>
<evidence type="ECO:0008006" key="5">
    <source>
        <dbReference type="Google" id="ProtNLM"/>
    </source>
</evidence>
<protein>
    <recommendedName>
        <fullName evidence="5">Letm1 RBD domain-containing protein</fullName>
    </recommendedName>
</protein>
<dbReference type="Proteomes" id="UP001148299">
    <property type="component" value="Unassembled WGS sequence"/>
</dbReference>
<keyword evidence="2" id="KW-0812">Transmembrane</keyword>
<keyword evidence="4" id="KW-1185">Reference proteome</keyword>
<organism evidence="3 4">
    <name type="scientific">Penicillium brevicompactum</name>
    <dbReference type="NCBI Taxonomy" id="5074"/>
    <lineage>
        <taxon>Eukaryota</taxon>
        <taxon>Fungi</taxon>
        <taxon>Dikarya</taxon>
        <taxon>Ascomycota</taxon>
        <taxon>Pezizomycotina</taxon>
        <taxon>Eurotiomycetes</taxon>
        <taxon>Eurotiomycetidae</taxon>
        <taxon>Eurotiales</taxon>
        <taxon>Aspergillaceae</taxon>
        <taxon>Penicillium</taxon>
    </lineage>
</organism>
<reference evidence="3" key="1">
    <citation type="submission" date="2022-12" db="EMBL/GenBank/DDBJ databases">
        <authorList>
            <person name="Petersen C."/>
        </authorList>
    </citation>
    <scope>NUCLEOTIDE SEQUENCE</scope>
    <source>
        <strain evidence="3">IBT 35675</strain>
    </source>
</reference>
<accession>A0A9W9RD49</accession>
<feature type="transmembrane region" description="Helical" evidence="2">
    <location>
        <begin position="163"/>
        <end position="187"/>
    </location>
</feature>
<evidence type="ECO:0000256" key="2">
    <source>
        <dbReference type="SAM" id="Phobius"/>
    </source>
</evidence>
<proteinExistence type="predicted"/>
<feature type="region of interest" description="Disordered" evidence="1">
    <location>
        <begin position="32"/>
        <end position="54"/>
    </location>
</feature>